<keyword evidence="2" id="KW-1185">Reference proteome</keyword>
<gene>
    <name evidence="1" type="ORF">ACFODZ_13590</name>
</gene>
<evidence type="ECO:0000313" key="2">
    <source>
        <dbReference type="Proteomes" id="UP001595533"/>
    </source>
</evidence>
<name>A0ABV7JEI4_9GAMM</name>
<reference evidence="2" key="1">
    <citation type="journal article" date="2019" name="Int. J. Syst. Evol. Microbiol.">
        <title>The Global Catalogue of Microorganisms (GCM) 10K type strain sequencing project: providing services to taxonomists for standard genome sequencing and annotation.</title>
        <authorList>
            <consortium name="The Broad Institute Genomics Platform"/>
            <consortium name="The Broad Institute Genome Sequencing Center for Infectious Disease"/>
            <person name="Wu L."/>
            <person name="Ma J."/>
        </authorList>
    </citation>
    <scope>NUCLEOTIDE SEQUENCE [LARGE SCALE GENOMIC DNA]</scope>
    <source>
        <strain evidence="2">KCTC 42953</strain>
    </source>
</reference>
<evidence type="ECO:0000313" key="1">
    <source>
        <dbReference type="EMBL" id="MFC3195280.1"/>
    </source>
</evidence>
<organism evidence="1 2">
    <name type="scientific">Marinicella sediminis</name>
    <dbReference type="NCBI Taxonomy" id="1792834"/>
    <lineage>
        <taxon>Bacteria</taxon>
        <taxon>Pseudomonadati</taxon>
        <taxon>Pseudomonadota</taxon>
        <taxon>Gammaproteobacteria</taxon>
        <taxon>Lysobacterales</taxon>
        <taxon>Marinicellaceae</taxon>
        <taxon>Marinicella</taxon>
    </lineage>
</organism>
<comment type="caution">
    <text evidence="1">The sequence shown here is derived from an EMBL/GenBank/DDBJ whole genome shotgun (WGS) entry which is preliminary data.</text>
</comment>
<accession>A0ABV7JEI4</accession>
<dbReference type="EMBL" id="JBHRTS010000007">
    <property type="protein sequence ID" value="MFC3195280.1"/>
    <property type="molecule type" value="Genomic_DNA"/>
</dbReference>
<protein>
    <submittedName>
        <fullName evidence="1">Uncharacterized protein</fullName>
    </submittedName>
</protein>
<proteinExistence type="predicted"/>
<sequence length="83" mass="9756">MMTEHKQVKALIQTAHYLQRPDVEILDKIQQIKDEIVKISHQAEPDLKLHRFLMNQLNRVQKELSEFRKSNGFGRGGFEGKIQ</sequence>
<dbReference type="Proteomes" id="UP001595533">
    <property type="component" value="Unassembled WGS sequence"/>
</dbReference>
<dbReference type="RefSeq" id="WP_157892839.1">
    <property type="nucleotide sequence ID" value="NZ_JBHRTS010000007.1"/>
</dbReference>